<feature type="signal peptide" evidence="1">
    <location>
        <begin position="1"/>
        <end position="30"/>
    </location>
</feature>
<reference evidence="2 3" key="1">
    <citation type="journal article" date="2008" name="Nat. Biotechnol.">
        <title>Genome sequencing and analysis of the filamentous fungus Penicillium chrysogenum.</title>
        <authorList>
            <person name="van den Berg M.A."/>
            <person name="Albang R."/>
            <person name="Albermann K."/>
            <person name="Badger J.H."/>
            <person name="Daran J.-M."/>
            <person name="Driessen A.J.M."/>
            <person name="Garcia-Estrada C."/>
            <person name="Fedorova N.D."/>
            <person name="Harris D.M."/>
            <person name="Heijne W.H.M."/>
            <person name="Joardar V.S."/>
            <person name="Kiel J.A.K.W."/>
            <person name="Kovalchuk A."/>
            <person name="Martin J.F."/>
            <person name="Nierman W.C."/>
            <person name="Nijland J.G."/>
            <person name="Pronk J.T."/>
            <person name="Roubos J.A."/>
            <person name="van der Klei I.J."/>
            <person name="van Peij N.N.M.E."/>
            <person name="Veenhuis M."/>
            <person name="von Doehren H."/>
            <person name="Wagner C."/>
            <person name="Wortman J.R."/>
            <person name="Bovenberg R.A.L."/>
        </authorList>
    </citation>
    <scope>NUCLEOTIDE SEQUENCE [LARGE SCALE GENOMIC DNA]</scope>
    <source>
        <strain evidence="3">ATCC 28089 / DSM 1075 / NRRL 1951 / Wisconsin 54-1255</strain>
    </source>
</reference>
<dbReference type="EMBL" id="AM920435">
    <property type="protein sequence ID" value="CAP86328.1"/>
    <property type="molecule type" value="Genomic_DNA"/>
</dbReference>
<evidence type="ECO:0000256" key="1">
    <source>
        <dbReference type="SAM" id="SignalP"/>
    </source>
</evidence>
<evidence type="ECO:0008006" key="4">
    <source>
        <dbReference type="Google" id="ProtNLM"/>
    </source>
</evidence>
<dbReference type="VEuPathDB" id="FungiDB:PCH_Pc20g09990"/>
<gene>
    <name evidence="2" type="ORF">Pc20g09990</name>
    <name evidence="2" type="ORF">PCH_Pc20g09990</name>
</gene>
<dbReference type="Proteomes" id="UP000000724">
    <property type="component" value="Contig Pc00c20"/>
</dbReference>
<proteinExistence type="predicted"/>
<name>B6HFK0_PENRW</name>
<dbReference type="AlphaFoldDB" id="B6HFK0"/>
<organism evidence="2 3">
    <name type="scientific">Penicillium rubens (strain ATCC 28089 / DSM 1075 / NRRL 1951 / Wisconsin 54-1255)</name>
    <name type="common">Penicillium chrysogenum</name>
    <dbReference type="NCBI Taxonomy" id="500485"/>
    <lineage>
        <taxon>Eukaryota</taxon>
        <taxon>Fungi</taxon>
        <taxon>Dikarya</taxon>
        <taxon>Ascomycota</taxon>
        <taxon>Pezizomycotina</taxon>
        <taxon>Eurotiomycetes</taxon>
        <taxon>Eurotiomycetidae</taxon>
        <taxon>Eurotiales</taxon>
        <taxon>Aspergillaceae</taxon>
        <taxon>Penicillium</taxon>
        <taxon>Penicillium chrysogenum species complex</taxon>
    </lineage>
</organism>
<keyword evidence="3" id="KW-1185">Reference proteome</keyword>
<sequence length="119" mass="13030">MAGVGLFGGGWDLLALLLRFIAFGCGSVRGCPEEVFPPLCGVASISARCRISGYFGHWGRCKDARTRRGCTSDPREIQFERSRGSGLCGLAKAMWAPGLPTRDMDYARKMPNRVLIDIF</sequence>
<protein>
    <recommendedName>
        <fullName evidence="4">Secreted protein</fullName>
    </recommendedName>
</protein>
<feature type="chain" id="PRO_5002843610" description="Secreted protein" evidence="1">
    <location>
        <begin position="31"/>
        <end position="119"/>
    </location>
</feature>
<keyword evidence="1" id="KW-0732">Signal</keyword>
<evidence type="ECO:0000313" key="3">
    <source>
        <dbReference type="Proteomes" id="UP000000724"/>
    </source>
</evidence>
<dbReference type="HOGENOM" id="CLU_2062262_0_0_1"/>
<evidence type="ECO:0000313" key="2">
    <source>
        <dbReference type="EMBL" id="CAP86328.1"/>
    </source>
</evidence>
<accession>B6HFK0</accession>